<dbReference type="AlphaFoldDB" id="A0A212D5C6"/>
<evidence type="ECO:0000256" key="3">
    <source>
        <dbReference type="SAM" id="MobiDB-lite"/>
    </source>
</evidence>
<dbReference type="Gene3D" id="1.10.510.10">
    <property type="entry name" value="Transferase(Phosphotransferase) domain 1"/>
    <property type="match status" value="1"/>
</dbReference>
<dbReference type="GO" id="GO:0005524">
    <property type="term" value="F:ATP binding"/>
    <property type="evidence" value="ECO:0007669"/>
    <property type="project" value="UniProtKB-KW"/>
</dbReference>
<dbReference type="PRINTS" id="PR00109">
    <property type="entry name" value="TYRKINASE"/>
</dbReference>
<feature type="region of interest" description="Disordered" evidence="3">
    <location>
        <begin position="217"/>
        <end position="237"/>
    </location>
</feature>
<dbReference type="PANTHER" id="PTHR24416">
    <property type="entry name" value="TYROSINE-PROTEIN KINASE RECEPTOR"/>
    <property type="match status" value="1"/>
</dbReference>
<evidence type="ECO:0000256" key="2">
    <source>
        <dbReference type="ARBA" id="ARBA00022840"/>
    </source>
</evidence>
<evidence type="ECO:0000259" key="4">
    <source>
        <dbReference type="PROSITE" id="PS50011"/>
    </source>
</evidence>
<dbReference type="InterPro" id="IPR011009">
    <property type="entry name" value="Kinase-like_dom_sf"/>
</dbReference>
<dbReference type="PROSITE" id="PS00109">
    <property type="entry name" value="PROTEIN_KINASE_TYR"/>
    <property type="match status" value="1"/>
</dbReference>
<dbReference type="PROSITE" id="PS50011">
    <property type="entry name" value="PROTEIN_KINASE_DOM"/>
    <property type="match status" value="1"/>
</dbReference>
<dbReference type="SUPFAM" id="SSF56112">
    <property type="entry name" value="Protein kinase-like (PK-like)"/>
    <property type="match status" value="1"/>
</dbReference>
<proteinExistence type="predicted"/>
<keyword evidence="2" id="KW-0067">ATP-binding</keyword>
<reference evidence="5 6" key="1">
    <citation type="journal article" date="2018" name="Mol. Genet. Genomics">
        <title>The red deer Cervus elaphus genome CerEla1.0: sequencing, annotating, genes, and chromosomes.</title>
        <authorList>
            <person name="Bana N.A."/>
            <person name="Nyiri A."/>
            <person name="Nagy J."/>
            <person name="Frank K."/>
            <person name="Nagy T."/>
            <person name="Steger V."/>
            <person name="Schiller M."/>
            <person name="Lakatos P."/>
            <person name="Sugar L."/>
            <person name="Horn P."/>
            <person name="Barta E."/>
            <person name="Orosz L."/>
        </authorList>
    </citation>
    <scope>NUCLEOTIDE SEQUENCE [LARGE SCALE GENOMIC DNA]</scope>
    <source>
        <strain evidence="5">Hungarian</strain>
    </source>
</reference>
<dbReference type="OrthoDB" id="2413561at2759"/>
<dbReference type="Proteomes" id="UP000242450">
    <property type="component" value="Chromosome 7"/>
</dbReference>
<name>A0A212D5C6_CEREH</name>
<evidence type="ECO:0000256" key="1">
    <source>
        <dbReference type="ARBA" id="ARBA00022741"/>
    </source>
</evidence>
<organism evidence="5 6">
    <name type="scientific">Cervus elaphus hippelaphus</name>
    <name type="common">European red deer</name>
    <dbReference type="NCBI Taxonomy" id="46360"/>
    <lineage>
        <taxon>Eukaryota</taxon>
        <taxon>Metazoa</taxon>
        <taxon>Chordata</taxon>
        <taxon>Craniata</taxon>
        <taxon>Vertebrata</taxon>
        <taxon>Euteleostomi</taxon>
        <taxon>Mammalia</taxon>
        <taxon>Eutheria</taxon>
        <taxon>Laurasiatheria</taxon>
        <taxon>Artiodactyla</taxon>
        <taxon>Ruminantia</taxon>
        <taxon>Pecora</taxon>
        <taxon>Cervidae</taxon>
        <taxon>Cervinae</taxon>
        <taxon>Cervus</taxon>
    </lineage>
</organism>
<protein>
    <submittedName>
        <fullName evidence="5">PTK7</fullName>
    </submittedName>
</protein>
<dbReference type="Pfam" id="PF07714">
    <property type="entry name" value="PK_Tyr_Ser-Thr"/>
    <property type="match status" value="1"/>
</dbReference>
<feature type="region of interest" description="Disordered" evidence="3">
    <location>
        <begin position="23"/>
        <end position="73"/>
    </location>
</feature>
<keyword evidence="6" id="KW-1185">Reference proteome</keyword>
<comment type="caution">
    <text evidence="5">The sequence shown here is derived from an EMBL/GenBank/DDBJ whole genome shotgun (WGS) entry which is preliminary data.</text>
</comment>
<dbReference type="EMBL" id="MKHE01000007">
    <property type="protein sequence ID" value="OWK13412.1"/>
    <property type="molecule type" value="Genomic_DNA"/>
</dbReference>
<dbReference type="InterPro" id="IPR000719">
    <property type="entry name" value="Prot_kinase_dom"/>
</dbReference>
<sequence length="237" mass="25779">MLGMVTLRARPVKLLRVSLGCRGASPQAAPPAHLTDGRPPFLGPLPDEVTQEGQALASARTGGKAEEPPSQGPGVALCTQVALGMEHLSNNRFVHKDLAARNCLVSAQRQVKVSALGLSKDVYNSEYYHFRQAWVPLRWMPPEAILEGDFSTKSDVWAFGVLMWEVFTHGEMPHGGQADDEVLADLQAGKARLPQPEGCPSKLYRLMQRCWALSPKDRPSFSEIANTLGDSPADSKP</sequence>
<dbReference type="InterPro" id="IPR001245">
    <property type="entry name" value="Ser-Thr/Tyr_kinase_cat_dom"/>
</dbReference>
<gene>
    <name evidence="5" type="ORF">Celaphus_00014327</name>
</gene>
<evidence type="ECO:0000313" key="6">
    <source>
        <dbReference type="Proteomes" id="UP000242450"/>
    </source>
</evidence>
<feature type="domain" description="Protein kinase" evidence="4">
    <location>
        <begin position="1"/>
        <end position="237"/>
    </location>
</feature>
<dbReference type="FunFam" id="1.10.510.10:FF:000200">
    <property type="entry name" value="inactive tyrosine-protein kinase 7"/>
    <property type="match status" value="1"/>
</dbReference>
<dbReference type="PANTHER" id="PTHR24416:SF573">
    <property type="entry name" value="INACTIVE TYROSINE-PROTEIN KINASE 7"/>
    <property type="match status" value="1"/>
</dbReference>
<dbReference type="InterPro" id="IPR050122">
    <property type="entry name" value="RTK"/>
</dbReference>
<evidence type="ECO:0000313" key="5">
    <source>
        <dbReference type="EMBL" id="OWK13412.1"/>
    </source>
</evidence>
<dbReference type="GO" id="GO:0004714">
    <property type="term" value="F:transmembrane receptor protein tyrosine kinase activity"/>
    <property type="evidence" value="ECO:0007669"/>
    <property type="project" value="TreeGrafter"/>
</dbReference>
<accession>A0A212D5C6</accession>
<dbReference type="InterPro" id="IPR008266">
    <property type="entry name" value="Tyr_kinase_AS"/>
</dbReference>
<keyword evidence="1" id="KW-0547">Nucleotide-binding</keyword>